<organism evidence="9 10">
    <name type="scientific">Dothistroma septosporum (strain NZE10 / CBS 128990)</name>
    <name type="common">Red band needle blight fungus</name>
    <name type="synonym">Mycosphaerella pini</name>
    <dbReference type="NCBI Taxonomy" id="675120"/>
    <lineage>
        <taxon>Eukaryota</taxon>
        <taxon>Fungi</taxon>
        <taxon>Dikarya</taxon>
        <taxon>Ascomycota</taxon>
        <taxon>Pezizomycotina</taxon>
        <taxon>Dothideomycetes</taxon>
        <taxon>Dothideomycetidae</taxon>
        <taxon>Mycosphaerellales</taxon>
        <taxon>Mycosphaerellaceae</taxon>
        <taxon>Dothistroma</taxon>
    </lineage>
</organism>
<dbReference type="FunFam" id="3.90.550.10:FF:000017">
    <property type="entry name" value="Mannan polymerase II complex ANP1 subunit"/>
    <property type="match status" value="1"/>
</dbReference>
<dbReference type="GO" id="GO:0000009">
    <property type="term" value="F:alpha-1,6-mannosyltransferase activity"/>
    <property type="evidence" value="ECO:0007669"/>
    <property type="project" value="TreeGrafter"/>
</dbReference>
<evidence type="ECO:0000256" key="2">
    <source>
        <dbReference type="ARBA" id="ARBA00022692"/>
    </source>
</evidence>
<dbReference type="HOGENOM" id="CLU_017872_4_0_1"/>
<evidence type="ECO:0000256" key="8">
    <source>
        <dbReference type="SAM" id="Phobius"/>
    </source>
</evidence>
<dbReference type="GO" id="GO:0006487">
    <property type="term" value="P:protein N-linked glycosylation"/>
    <property type="evidence" value="ECO:0007669"/>
    <property type="project" value="TreeGrafter"/>
</dbReference>
<accession>N1Q2M6</accession>
<dbReference type="GO" id="GO:0000032">
    <property type="term" value="P:cell wall mannoprotein biosynthetic process"/>
    <property type="evidence" value="ECO:0007669"/>
    <property type="project" value="TreeGrafter"/>
</dbReference>
<evidence type="ECO:0000256" key="7">
    <source>
        <dbReference type="ARBA" id="ARBA00037964"/>
    </source>
</evidence>
<evidence type="ECO:0000313" key="9">
    <source>
        <dbReference type="EMBL" id="EME49493.1"/>
    </source>
</evidence>
<protein>
    <submittedName>
        <fullName evidence="9">Glycosyltransferase family 62 protein</fullName>
    </submittedName>
</protein>
<feature type="transmembrane region" description="Helical" evidence="8">
    <location>
        <begin position="12"/>
        <end position="31"/>
    </location>
</feature>
<dbReference type="SUPFAM" id="SSF53448">
    <property type="entry name" value="Nucleotide-diphospho-sugar transferases"/>
    <property type="match status" value="1"/>
</dbReference>
<dbReference type="AlphaFoldDB" id="N1Q2M6"/>
<sequence length="378" mass="42648">MAVSRPLRRTNPIITYCLSGVLGLFFLYFFFGESANIPSIAAAPRQLLRSKDAASNALSPPSLPFRKPAALGPNEIAPPPPVVHYQMNNVTITADPVGNRESVLILTPLARFYQEYWDNLCKLSYPHDLISLGFIIPKGREGNLATQQLQERIQKTQAPTNKNRFASITILRQDSEPPVEQTEKERHAMAAQKERRAAMSRARNSLLFTTLGPTTSWVLWLDSDIVETPPTLIQDLASHDKPIIVPNCFQRYYNKDKESMDVRAYDFNSWQDSSTAQSLAAKMGPEEILLEGYAEIATYRSLMAYLAEEKGDPRKEIELDGVGGTALLVKADVHRDGAMFPPFPFYHLIETEGFAKMAQRLNWKAYGLPNYFVYHYNE</sequence>
<keyword evidence="9" id="KW-0808">Transferase</keyword>
<dbReference type="STRING" id="675120.N1Q2M6"/>
<evidence type="ECO:0000256" key="6">
    <source>
        <dbReference type="ARBA" id="ARBA00023136"/>
    </source>
</evidence>
<keyword evidence="4 8" id="KW-1133">Transmembrane helix</keyword>
<dbReference type="GO" id="GO:0000136">
    <property type="term" value="C:mannan polymerase complex"/>
    <property type="evidence" value="ECO:0007669"/>
    <property type="project" value="TreeGrafter"/>
</dbReference>
<dbReference type="InterPro" id="IPR029044">
    <property type="entry name" value="Nucleotide-diphossugar_trans"/>
</dbReference>
<dbReference type="eggNOG" id="ENOG502QRPX">
    <property type="taxonomic scope" value="Eukaryota"/>
</dbReference>
<keyword evidence="5" id="KW-0333">Golgi apparatus</keyword>
<evidence type="ECO:0000256" key="4">
    <source>
        <dbReference type="ARBA" id="ARBA00022989"/>
    </source>
</evidence>
<dbReference type="PANTHER" id="PTHR43083">
    <property type="entry name" value="MANNAN POLYMERASE II"/>
    <property type="match status" value="1"/>
</dbReference>
<dbReference type="Gene3D" id="3.90.550.10">
    <property type="entry name" value="Spore Coat Polysaccharide Biosynthesis Protein SpsA, Chain A"/>
    <property type="match status" value="1"/>
</dbReference>
<keyword evidence="3" id="KW-0735">Signal-anchor</keyword>
<evidence type="ECO:0000313" key="10">
    <source>
        <dbReference type="Proteomes" id="UP000016933"/>
    </source>
</evidence>
<dbReference type="Proteomes" id="UP000016933">
    <property type="component" value="Unassembled WGS sequence"/>
</dbReference>
<dbReference type="PANTHER" id="PTHR43083:SF6">
    <property type="entry name" value="MANNAN POLYMERASE COMPLEXES SUBUNIT MNN9"/>
    <property type="match status" value="1"/>
</dbReference>
<dbReference type="InterPro" id="IPR052086">
    <property type="entry name" value="Mannan_Polymerase_Subunit"/>
</dbReference>
<keyword evidence="6 8" id="KW-0472">Membrane</keyword>
<gene>
    <name evidence="9" type="ORF">DOTSEDRAFT_143528</name>
</gene>
<dbReference type="Pfam" id="PF03452">
    <property type="entry name" value="Anp1"/>
    <property type="match status" value="1"/>
</dbReference>
<evidence type="ECO:0000256" key="1">
    <source>
        <dbReference type="ARBA" id="ARBA00004323"/>
    </source>
</evidence>
<dbReference type="OrthoDB" id="2405412at2759"/>
<comment type="subcellular location">
    <subcellularLocation>
        <location evidence="1">Golgi apparatus membrane</location>
        <topology evidence="1">Single-pass type II membrane protein</topology>
    </subcellularLocation>
</comment>
<reference evidence="10" key="1">
    <citation type="journal article" date="2012" name="PLoS Genet.">
        <title>The genomes of the fungal plant pathogens Cladosporium fulvum and Dothistroma septosporum reveal adaptation to different hosts and lifestyles but also signatures of common ancestry.</title>
        <authorList>
            <person name="de Wit P.J.G.M."/>
            <person name="van der Burgt A."/>
            <person name="Oekmen B."/>
            <person name="Stergiopoulos I."/>
            <person name="Abd-Elsalam K.A."/>
            <person name="Aerts A.L."/>
            <person name="Bahkali A.H."/>
            <person name="Beenen H.G."/>
            <person name="Chettri P."/>
            <person name="Cox M.P."/>
            <person name="Datema E."/>
            <person name="de Vries R.P."/>
            <person name="Dhillon B."/>
            <person name="Ganley A.R."/>
            <person name="Griffiths S.A."/>
            <person name="Guo Y."/>
            <person name="Hamelin R.C."/>
            <person name="Henrissat B."/>
            <person name="Kabir M.S."/>
            <person name="Jashni M.K."/>
            <person name="Kema G."/>
            <person name="Klaubauf S."/>
            <person name="Lapidus A."/>
            <person name="Levasseur A."/>
            <person name="Lindquist E."/>
            <person name="Mehrabi R."/>
            <person name="Ohm R.A."/>
            <person name="Owen T.J."/>
            <person name="Salamov A."/>
            <person name="Schwelm A."/>
            <person name="Schijlen E."/>
            <person name="Sun H."/>
            <person name="van den Burg H.A."/>
            <person name="van Ham R.C.H.J."/>
            <person name="Zhang S."/>
            <person name="Goodwin S.B."/>
            <person name="Grigoriev I.V."/>
            <person name="Collemare J."/>
            <person name="Bradshaw R.E."/>
        </authorList>
    </citation>
    <scope>NUCLEOTIDE SEQUENCE [LARGE SCALE GENOMIC DNA]</scope>
    <source>
        <strain evidence="10">NZE10 / CBS 128990</strain>
    </source>
</reference>
<evidence type="ECO:0000256" key="3">
    <source>
        <dbReference type="ARBA" id="ARBA00022968"/>
    </source>
</evidence>
<proteinExistence type="inferred from homology"/>
<dbReference type="EMBL" id="KB446535">
    <property type="protein sequence ID" value="EME49493.1"/>
    <property type="molecule type" value="Genomic_DNA"/>
</dbReference>
<keyword evidence="10" id="KW-1185">Reference proteome</keyword>
<comment type="similarity">
    <text evidence="7">Belongs to the ANP1/MMN9/VAN1 family.</text>
</comment>
<dbReference type="OMA" id="IPKTREG"/>
<reference evidence="9 10" key="2">
    <citation type="journal article" date="2012" name="PLoS Pathog.">
        <title>Diverse lifestyles and strategies of plant pathogenesis encoded in the genomes of eighteen Dothideomycetes fungi.</title>
        <authorList>
            <person name="Ohm R.A."/>
            <person name="Feau N."/>
            <person name="Henrissat B."/>
            <person name="Schoch C.L."/>
            <person name="Horwitz B.A."/>
            <person name="Barry K.W."/>
            <person name="Condon B.J."/>
            <person name="Copeland A.C."/>
            <person name="Dhillon B."/>
            <person name="Glaser F."/>
            <person name="Hesse C.N."/>
            <person name="Kosti I."/>
            <person name="LaButti K."/>
            <person name="Lindquist E.A."/>
            <person name="Lucas S."/>
            <person name="Salamov A.A."/>
            <person name="Bradshaw R.E."/>
            <person name="Ciuffetti L."/>
            <person name="Hamelin R.C."/>
            <person name="Kema G.H.J."/>
            <person name="Lawrence C."/>
            <person name="Scott J.A."/>
            <person name="Spatafora J.W."/>
            <person name="Turgeon B.G."/>
            <person name="de Wit P.J.G.M."/>
            <person name="Zhong S."/>
            <person name="Goodwin S.B."/>
            <person name="Grigoriev I.V."/>
        </authorList>
    </citation>
    <scope>NUCLEOTIDE SEQUENCE [LARGE SCALE GENOMIC DNA]</scope>
    <source>
        <strain evidence="10">NZE10 / CBS 128990</strain>
    </source>
</reference>
<evidence type="ECO:0000256" key="5">
    <source>
        <dbReference type="ARBA" id="ARBA00023034"/>
    </source>
</evidence>
<name>N1Q2M6_DOTSN</name>
<keyword evidence="2 8" id="KW-0812">Transmembrane</keyword>